<dbReference type="EMBL" id="ANMG01000023">
    <property type="protein sequence ID" value="EMD27230.1"/>
    <property type="molecule type" value="Genomic_DNA"/>
</dbReference>
<feature type="domain" description="Alkaline phosphatase-like protein PglZ C-terminal" evidence="2">
    <location>
        <begin position="805"/>
        <end position="904"/>
    </location>
</feature>
<accession>M2Q5H3</accession>
<gene>
    <name evidence="3" type="ORF">C791_2242</name>
</gene>
<proteinExistence type="predicted"/>
<evidence type="ECO:0000313" key="3">
    <source>
        <dbReference type="EMBL" id="EMD27230.1"/>
    </source>
</evidence>
<comment type="caution">
    <text evidence="3">The sequence shown here is derived from an EMBL/GenBank/DDBJ whole genome shotgun (WGS) entry which is preliminary data.</text>
</comment>
<dbReference type="InterPro" id="IPR047992">
    <property type="entry name" value="BREX_PglZ"/>
</dbReference>
<dbReference type="InterPro" id="IPR058881">
    <property type="entry name" value="PglZ_2nd"/>
</dbReference>
<evidence type="ECO:0000313" key="4">
    <source>
        <dbReference type="Proteomes" id="UP000014137"/>
    </source>
</evidence>
<feature type="domain" description="Alkaline phosphatase-like protein PglZ second" evidence="1">
    <location>
        <begin position="191"/>
        <end position="334"/>
    </location>
</feature>
<dbReference type="NCBIfam" id="NF033446">
    <property type="entry name" value="BREX_PglZ_2"/>
    <property type="match status" value="1"/>
</dbReference>
<dbReference type="PATRIC" id="fig|1238180.3.peg.2841"/>
<dbReference type="Pfam" id="PF25861">
    <property type="entry name" value="PglZ_2nd"/>
    <property type="match status" value="1"/>
</dbReference>
<evidence type="ECO:0000259" key="1">
    <source>
        <dbReference type="Pfam" id="PF25861"/>
    </source>
</evidence>
<reference evidence="3 4" key="1">
    <citation type="submission" date="2012-10" db="EMBL/GenBank/DDBJ databases">
        <title>Genome assembly of Amycolatopsis azurea DSM 43854.</title>
        <authorList>
            <person name="Khatri I."/>
            <person name="Kaur I."/>
            <person name="Subramanian S."/>
            <person name="Mayilraj S."/>
        </authorList>
    </citation>
    <scope>NUCLEOTIDE SEQUENCE [LARGE SCALE GENOMIC DNA]</scope>
    <source>
        <strain evidence="3 4">DSM 43854</strain>
    </source>
</reference>
<dbReference type="Proteomes" id="UP000014137">
    <property type="component" value="Unassembled WGS sequence"/>
</dbReference>
<dbReference type="InterPro" id="IPR058882">
    <property type="entry name" value="PglZ_C"/>
</dbReference>
<dbReference type="Pfam" id="PF08665">
    <property type="entry name" value="PglZ"/>
    <property type="match status" value="1"/>
</dbReference>
<name>M2Q5H3_9PSEU</name>
<protein>
    <submittedName>
        <fullName evidence="3">PglZ protein</fullName>
    </submittedName>
</protein>
<evidence type="ECO:0000259" key="2">
    <source>
        <dbReference type="Pfam" id="PF25863"/>
    </source>
</evidence>
<sequence>MACCRREGLMAQVPPITRAGIESLLTQHRHALDKQPGRCLVLVHGRYEPGERTEFRLKPIEGDQGERAVRVTDQPSILGITAEWLDYQHTGAASGVLVITTGVEPAELDWDLRGHALETSLLRIDPVENLKFRFGANRLDPRVWQSTWLVQAVLDAEPTSGWPRRGGVLTYDDALLALVGQRLGVDAATLDLDRLLEWSRSTATTSWAELDNAERDGIRSWLVERLGLAAEAVLTLVAAGRGRDALALGVVGAALSDQSLSRDALVSVGGLFPGIRSDAVEAFALAVDGTLSRWITAAGPADSPARHDVLTVLERADELAKQTGLTEALSSNPLLPSAWRARLRSVGAALPDPEAANRALGELGEHRLAELFSSQKTTATMAVRLARWLATPESGVPSVSAGVQQQVAQWGWVDYALAVLWAGDVAGEPVSAKAYRDLCEQVTARRTASDEEFALRLASWVPHARAQLSEGALLIEDILTTAAVPLAGDSAPLIIVLDGMSASVAAQLGDELSRRPNWLEASPVSGTRLAAVSVFPSITTVSRPSLLCGKPIAGGQSTEKDGFASFWKKHHKQARLFHENEVGGGAGQSLNPELVAALAGVEVVGVVLNTIDDTLGPGREGDGTTWRLQDIRYLTSLLTQARSYGRPVVVTSDHGHVLERGLASGPSPATAEYGGRWRTGAPAEGEVALHGPRVLEGNGKVVLPWREDIRYTQKRAGYHGGAALAEVSIPVLVLLPSVDVLPDSWAGLPAEQTTPSWWRGSPEQVIVEPAPAPKAPRKKQKAIPDGPGLFDHVLPEPIPPVPAVQKTLGQQVTASKIFATQEKFIRRGPNSDVVAAVIDSLADAGGKLSLAAIASTAGKAARNIDGFLATLQRLLNVESYPVLELIDGGRTVELNLELLRTQFDLDKP</sequence>
<dbReference type="Pfam" id="PF25863">
    <property type="entry name" value="PglZ_C"/>
    <property type="match status" value="1"/>
</dbReference>
<organism evidence="3 4">
    <name type="scientific">Amycolatopsis azurea DSM 43854</name>
    <dbReference type="NCBI Taxonomy" id="1238180"/>
    <lineage>
        <taxon>Bacteria</taxon>
        <taxon>Bacillati</taxon>
        <taxon>Actinomycetota</taxon>
        <taxon>Actinomycetes</taxon>
        <taxon>Pseudonocardiales</taxon>
        <taxon>Pseudonocardiaceae</taxon>
        <taxon>Amycolatopsis</taxon>
    </lineage>
</organism>
<dbReference type="AlphaFoldDB" id="M2Q5H3"/>